<protein>
    <recommendedName>
        <fullName evidence="1">Integrase catalytic domain-containing protein</fullName>
    </recommendedName>
</protein>
<accession>A0A453A0F2</accession>
<dbReference type="GO" id="GO:0003676">
    <property type="term" value="F:nucleic acid binding"/>
    <property type="evidence" value="ECO:0007669"/>
    <property type="project" value="InterPro"/>
</dbReference>
<dbReference type="InterPro" id="IPR036397">
    <property type="entry name" value="RNaseH_sf"/>
</dbReference>
<evidence type="ECO:0000313" key="2">
    <source>
        <dbReference type="EnsemblPlants" id="AET1Gv20995300.1"/>
    </source>
</evidence>
<dbReference type="STRING" id="200361.A0A453A0F2"/>
<reference evidence="2" key="4">
    <citation type="submission" date="2019-03" db="UniProtKB">
        <authorList>
            <consortium name="EnsemblPlants"/>
        </authorList>
    </citation>
    <scope>IDENTIFICATION</scope>
</reference>
<name>A0A453A0F2_AEGTS</name>
<dbReference type="EnsemblPlants" id="AET1Gv20995300.1">
    <property type="protein sequence ID" value="AET1Gv20995300.1"/>
    <property type="gene ID" value="AET1Gv20995300"/>
</dbReference>
<reference evidence="2" key="5">
    <citation type="journal article" date="2021" name="G3 (Bethesda)">
        <title>Aegilops tauschii genome assembly Aet v5.0 features greater sequence contiguity and improved annotation.</title>
        <authorList>
            <person name="Wang L."/>
            <person name="Zhu T."/>
            <person name="Rodriguez J.C."/>
            <person name="Deal K.R."/>
            <person name="Dubcovsky J."/>
            <person name="McGuire P.E."/>
            <person name="Lux T."/>
            <person name="Spannagl M."/>
            <person name="Mayer K.F.X."/>
            <person name="Baldrich P."/>
            <person name="Meyers B.C."/>
            <person name="Huo N."/>
            <person name="Gu Y.Q."/>
            <person name="Zhou H."/>
            <person name="Devos K.M."/>
            <person name="Bennetzen J.L."/>
            <person name="Unver T."/>
            <person name="Budak H."/>
            <person name="Gulick P.J."/>
            <person name="Galiba G."/>
            <person name="Kalapos B."/>
            <person name="Nelson D.R."/>
            <person name="Li P."/>
            <person name="You F.M."/>
            <person name="Luo M.C."/>
            <person name="Dvorak J."/>
        </authorList>
    </citation>
    <scope>NUCLEOTIDE SEQUENCE [LARGE SCALE GENOMIC DNA]</scope>
    <source>
        <strain evidence="2">cv. AL8/78</strain>
    </source>
</reference>
<sequence length="176" mass="20080">HGLPLSIVSDRDKVFTSAFWKELSRVWGTELQMSTTYHPQTDGQTERVNQCLETYLRCAVHDCPAKWNSWLPQAEFWYNSSFHSALGCSPYKALYGHEPNIGQLAAPVTSLNADVQSWISSQAEHTANLKIHLHRAQAKYKHYADKNRSPREFAVGEKVYLKLQPYAQSSVINRPC</sequence>
<reference evidence="2" key="3">
    <citation type="journal article" date="2017" name="Nature">
        <title>Genome sequence of the progenitor of the wheat D genome Aegilops tauschii.</title>
        <authorList>
            <person name="Luo M.C."/>
            <person name="Gu Y.Q."/>
            <person name="Puiu D."/>
            <person name="Wang H."/>
            <person name="Twardziok S.O."/>
            <person name="Deal K.R."/>
            <person name="Huo N."/>
            <person name="Zhu T."/>
            <person name="Wang L."/>
            <person name="Wang Y."/>
            <person name="McGuire P.E."/>
            <person name="Liu S."/>
            <person name="Long H."/>
            <person name="Ramasamy R.K."/>
            <person name="Rodriguez J.C."/>
            <person name="Van S.L."/>
            <person name="Yuan L."/>
            <person name="Wang Z."/>
            <person name="Xia Z."/>
            <person name="Xiao L."/>
            <person name="Anderson O.D."/>
            <person name="Ouyang S."/>
            <person name="Liang Y."/>
            <person name="Zimin A.V."/>
            <person name="Pertea G."/>
            <person name="Qi P."/>
            <person name="Bennetzen J.L."/>
            <person name="Dai X."/>
            <person name="Dawson M.W."/>
            <person name="Muller H.G."/>
            <person name="Kugler K."/>
            <person name="Rivarola-Duarte L."/>
            <person name="Spannagl M."/>
            <person name="Mayer K.F.X."/>
            <person name="Lu F.H."/>
            <person name="Bevan M.W."/>
            <person name="Leroy P."/>
            <person name="Li P."/>
            <person name="You F.M."/>
            <person name="Sun Q."/>
            <person name="Liu Z."/>
            <person name="Lyons E."/>
            <person name="Wicker T."/>
            <person name="Salzberg S.L."/>
            <person name="Devos K.M."/>
            <person name="Dvorak J."/>
        </authorList>
    </citation>
    <scope>NUCLEOTIDE SEQUENCE [LARGE SCALE GENOMIC DNA]</scope>
    <source>
        <strain evidence="2">cv. AL8/78</strain>
    </source>
</reference>
<dbReference type="PANTHER" id="PTHR37984">
    <property type="entry name" value="PROTEIN CBG26694"/>
    <property type="match status" value="1"/>
</dbReference>
<reference evidence="3" key="2">
    <citation type="journal article" date="2017" name="Nat. Plants">
        <title>The Aegilops tauschii genome reveals multiple impacts of transposons.</title>
        <authorList>
            <person name="Zhao G."/>
            <person name="Zou C."/>
            <person name="Li K."/>
            <person name="Wang K."/>
            <person name="Li T."/>
            <person name="Gao L."/>
            <person name="Zhang X."/>
            <person name="Wang H."/>
            <person name="Yang Z."/>
            <person name="Liu X."/>
            <person name="Jiang W."/>
            <person name="Mao L."/>
            <person name="Kong X."/>
            <person name="Jiao Y."/>
            <person name="Jia J."/>
        </authorList>
    </citation>
    <scope>NUCLEOTIDE SEQUENCE [LARGE SCALE GENOMIC DNA]</scope>
    <source>
        <strain evidence="3">cv. AL8/78</strain>
    </source>
</reference>
<dbReference type="SUPFAM" id="SSF53098">
    <property type="entry name" value="Ribonuclease H-like"/>
    <property type="match status" value="1"/>
</dbReference>
<feature type="domain" description="Integrase catalytic" evidence="1">
    <location>
        <begin position="1"/>
        <end position="98"/>
    </location>
</feature>
<evidence type="ECO:0000313" key="3">
    <source>
        <dbReference type="Proteomes" id="UP000015105"/>
    </source>
</evidence>
<organism evidence="2 3">
    <name type="scientific">Aegilops tauschii subsp. strangulata</name>
    <name type="common">Goatgrass</name>
    <dbReference type="NCBI Taxonomy" id="200361"/>
    <lineage>
        <taxon>Eukaryota</taxon>
        <taxon>Viridiplantae</taxon>
        <taxon>Streptophyta</taxon>
        <taxon>Embryophyta</taxon>
        <taxon>Tracheophyta</taxon>
        <taxon>Spermatophyta</taxon>
        <taxon>Magnoliopsida</taxon>
        <taxon>Liliopsida</taxon>
        <taxon>Poales</taxon>
        <taxon>Poaceae</taxon>
        <taxon>BOP clade</taxon>
        <taxon>Pooideae</taxon>
        <taxon>Triticodae</taxon>
        <taxon>Triticeae</taxon>
        <taxon>Triticinae</taxon>
        <taxon>Aegilops</taxon>
    </lineage>
</organism>
<dbReference type="Proteomes" id="UP000015105">
    <property type="component" value="Chromosome 1D"/>
</dbReference>
<dbReference type="Gramene" id="AET1Gv20995300.1">
    <property type="protein sequence ID" value="AET1Gv20995300.1"/>
    <property type="gene ID" value="AET1Gv20995300"/>
</dbReference>
<dbReference type="GO" id="GO:0015074">
    <property type="term" value="P:DNA integration"/>
    <property type="evidence" value="ECO:0007669"/>
    <property type="project" value="InterPro"/>
</dbReference>
<reference evidence="3" key="1">
    <citation type="journal article" date="2014" name="Science">
        <title>Ancient hybridizations among the ancestral genomes of bread wheat.</title>
        <authorList>
            <consortium name="International Wheat Genome Sequencing Consortium,"/>
            <person name="Marcussen T."/>
            <person name="Sandve S.R."/>
            <person name="Heier L."/>
            <person name="Spannagl M."/>
            <person name="Pfeifer M."/>
            <person name="Jakobsen K.S."/>
            <person name="Wulff B.B."/>
            <person name="Steuernagel B."/>
            <person name="Mayer K.F."/>
            <person name="Olsen O.A."/>
        </authorList>
    </citation>
    <scope>NUCLEOTIDE SEQUENCE [LARGE SCALE GENOMIC DNA]</scope>
    <source>
        <strain evidence="3">cv. AL8/78</strain>
    </source>
</reference>
<dbReference type="InterPro" id="IPR050951">
    <property type="entry name" value="Retrovirus_Pol_polyprotein"/>
</dbReference>
<dbReference type="Gene3D" id="3.30.420.10">
    <property type="entry name" value="Ribonuclease H-like superfamily/Ribonuclease H"/>
    <property type="match status" value="1"/>
</dbReference>
<dbReference type="PROSITE" id="PS50994">
    <property type="entry name" value="INTEGRASE"/>
    <property type="match status" value="1"/>
</dbReference>
<keyword evidence="3" id="KW-1185">Reference proteome</keyword>
<proteinExistence type="predicted"/>
<dbReference type="InterPro" id="IPR001584">
    <property type="entry name" value="Integrase_cat-core"/>
</dbReference>
<dbReference type="PANTHER" id="PTHR37984:SF5">
    <property type="entry name" value="PROTEIN NYNRIN-LIKE"/>
    <property type="match status" value="1"/>
</dbReference>
<evidence type="ECO:0000259" key="1">
    <source>
        <dbReference type="PROSITE" id="PS50994"/>
    </source>
</evidence>
<dbReference type="InterPro" id="IPR012337">
    <property type="entry name" value="RNaseH-like_sf"/>
</dbReference>
<dbReference type="AlphaFoldDB" id="A0A453A0F2"/>